<evidence type="ECO:0000256" key="3">
    <source>
        <dbReference type="ARBA" id="ARBA00012584"/>
    </source>
</evidence>
<keyword evidence="7" id="KW-0548">Nucleotidyltransferase</keyword>
<dbReference type="InterPro" id="IPR050156">
    <property type="entry name" value="TC-AMP_synthase_SUA5"/>
</dbReference>
<gene>
    <name evidence="13" type="ORF">SAMN06269173_104339</name>
</gene>
<keyword evidence="9" id="KW-0067">ATP-binding</keyword>
<dbReference type="InterPro" id="IPR017945">
    <property type="entry name" value="DHBP_synth_RibB-like_a/b_dom"/>
</dbReference>
<evidence type="ECO:0000313" key="14">
    <source>
        <dbReference type="Proteomes" id="UP000198310"/>
    </source>
</evidence>
<reference evidence="14" key="1">
    <citation type="submission" date="2017-06" db="EMBL/GenBank/DDBJ databases">
        <authorList>
            <person name="Varghese N."/>
            <person name="Submissions S."/>
        </authorList>
    </citation>
    <scope>NUCLEOTIDE SEQUENCE [LARGE SCALE GENOMIC DNA]</scope>
    <source>
        <strain evidence="14">DSM 28041</strain>
    </source>
</reference>
<dbReference type="GO" id="GO:0008033">
    <property type="term" value="P:tRNA processing"/>
    <property type="evidence" value="ECO:0007669"/>
    <property type="project" value="UniProtKB-KW"/>
</dbReference>
<dbReference type="Pfam" id="PF01300">
    <property type="entry name" value="Sua5_yciO_yrdC"/>
    <property type="match status" value="1"/>
</dbReference>
<dbReference type="GO" id="GO:0003725">
    <property type="term" value="F:double-stranded RNA binding"/>
    <property type="evidence" value="ECO:0007669"/>
    <property type="project" value="InterPro"/>
</dbReference>
<sequence>MNAKFFREEVDAAVDALLMQQVILYPTDTVWGIGCDAEVPRAVEQVYKLKNRPAEKACIVLVADEQMFARYADVVPDNLPDLLAAQTRPTTYVVPGSRHLAPNLLAADGTIGLRVVLTDEFCRLLIRRLGHGLVSTSANLSGEPSPTTFAEINPAVVRKADYVAYWRQDDTTPAVPSRVVRVLADGGIEVLRD</sequence>
<comment type="catalytic activity">
    <reaction evidence="11">
        <text>L-threonine + hydrogencarbonate + ATP = L-threonylcarbamoyladenylate + diphosphate + H2O</text>
        <dbReference type="Rhea" id="RHEA:36407"/>
        <dbReference type="ChEBI" id="CHEBI:15377"/>
        <dbReference type="ChEBI" id="CHEBI:17544"/>
        <dbReference type="ChEBI" id="CHEBI:30616"/>
        <dbReference type="ChEBI" id="CHEBI:33019"/>
        <dbReference type="ChEBI" id="CHEBI:57926"/>
        <dbReference type="ChEBI" id="CHEBI:73682"/>
        <dbReference type="EC" id="2.7.7.87"/>
    </reaction>
</comment>
<comment type="similarity">
    <text evidence="2">Belongs to the SUA5 family.</text>
</comment>
<evidence type="ECO:0000256" key="2">
    <source>
        <dbReference type="ARBA" id="ARBA00007663"/>
    </source>
</evidence>
<dbReference type="GO" id="GO:0006450">
    <property type="term" value="P:regulation of translational fidelity"/>
    <property type="evidence" value="ECO:0007669"/>
    <property type="project" value="TreeGrafter"/>
</dbReference>
<dbReference type="PROSITE" id="PS51163">
    <property type="entry name" value="YRDC"/>
    <property type="match status" value="1"/>
</dbReference>
<dbReference type="GO" id="GO:0061710">
    <property type="term" value="F:L-threonylcarbamoyladenylate synthase"/>
    <property type="evidence" value="ECO:0007669"/>
    <property type="project" value="UniProtKB-EC"/>
</dbReference>
<evidence type="ECO:0000256" key="4">
    <source>
        <dbReference type="ARBA" id="ARBA00022490"/>
    </source>
</evidence>
<keyword evidence="8" id="KW-0547">Nucleotide-binding</keyword>
<evidence type="ECO:0000256" key="8">
    <source>
        <dbReference type="ARBA" id="ARBA00022741"/>
    </source>
</evidence>
<evidence type="ECO:0000313" key="13">
    <source>
        <dbReference type="EMBL" id="SNR61591.1"/>
    </source>
</evidence>
<dbReference type="RefSeq" id="WP_089332751.1">
    <property type="nucleotide sequence ID" value="NZ_FZNS01000004.1"/>
</dbReference>
<protein>
    <recommendedName>
        <fullName evidence="10">L-threonylcarbamoyladenylate synthase</fullName>
        <ecNumber evidence="3">2.7.7.87</ecNumber>
    </recommendedName>
    <alternativeName>
        <fullName evidence="10">L-threonylcarbamoyladenylate synthase</fullName>
    </alternativeName>
</protein>
<dbReference type="AlphaFoldDB" id="A0A238XSV7"/>
<evidence type="ECO:0000256" key="10">
    <source>
        <dbReference type="ARBA" id="ARBA00029774"/>
    </source>
</evidence>
<dbReference type="Gene3D" id="3.90.870.10">
    <property type="entry name" value="DHBP synthase"/>
    <property type="match status" value="1"/>
</dbReference>
<dbReference type="GO" id="GO:0005737">
    <property type="term" value="C:cytoplasm"/>
    <property type="evidence" value="ECO:0007669"/>
    <property type="project" value="UniProtKB-SubCell"/>
</dbReference>
<evidence type="ECO:0000259" key="12">
    <source>
        <dbReference type="PROSITE" id="PS51163"/>
    </source>
</evidence>
<dbReference type="EC" id="2.7.7.87" evidence="3"/>
<evidence type="ECO:0000256" key="9">
    <source>
        <dbReference type="ARBA" id="ARBA00022840"/>
    </source>
</evidence>
<keyword evidence="5" id="KW-0808">Transferase</keyword>
<keyword evidence="4" id="KW-0963">Cytoplasm</keyword>
<feature type="domain" description="YrdC-like" evidence="12">
    <location>
        <begin position="7"/>
        <end position="193"/>
    </location>
</feature>
<dbReference type="GO" id="GO:0005524">
    <property type="term" value="F:ATP binding"/>
    <property type="evidence" value="ECO:0007669"/>
    <property type="project" value="UniProtKB-KW"/>
</dbReference>
<dbReference type="GO" id="GO:0000049">
    <property type="term" value="F:tRNA binding"/>
    <property type="evidence" value="ECO:0007669"/>
    <property type="project" value="TreeGrafter"/>
</dbReference>
<evidence type="ECO:0000256" key="7">
    <source>
        <dbReference type="ARBA" id="ARBA00022695"/>
    </source>
</evidence>
<comment type="subcellular location">
    <subcellularLocation>
        <location evidence="1">Cytoplasm</location>
    </subcellularLocation>
</comment>
<dbReference type="InterPro" id="IPR006070">
    <property type="entry name" value="Sua5-like_dom"/>
</dbReference>
<evidence type="ECO:0000256" key="5">
    <source>
        <dbReference type="ARBA" id="ARBA00022679"/>
    </source>
</evidence>
<organism evidence="13 14">
    <name type="scientific">Hymenobacter mucosus</name>
    <dbReference type="NCBI Taxonomy" id="1411120"/>
    <lineage>
        <taxon>Bacteria</taxon>
        <taxon>Pseudomonadati</taxon>
        <taxon>Bacteroidota</taxon>
        <taxon>Cytophagia</taxon>
        <taxon>Cytophagales</taxon>
        <taxon>Hymenobacteraceae</taxon>
        <taxon>Hymenobacter</taxon>
    </lineage>
</organism>
<dbReference type="SUPFAM" id="SSF55821">
    <property type="entry name" value="YrdC/RibB"/>
    <property type="match status" value="1"/>
</dbReference>
<evidence type="ECO:0000256" key="11">
    <source>
        <dbReference type="ARBA" id="ARBA00048366"/>
    </source>
</evidence>
<keyword evidence="6" id="KW-0819">tRNA processing</keyword>
<dbReference type="PANTHER" id="PTHR17490:SF16">
    <property type="entry name" value="THREONYLCARBAMOYL-AMP SYNTHASE"/>
    <property type="match status" value="1"/>
</dbReference>
<accession>A0A238XSV7</accession>
<dbReference type="Proteomes" id="UP000198310">
    <property type="component" value="Unassembled WGS sequence"/>
</dbReference>
<evidence type="ECO:0000256" key="6">
    <source>
        <dbReference type="ARBA" id="ARBA00022694"/>
    </source>
</evidence>
<name>A0A238XSV7_9BACT</name>
<evidence type="ECO:0000256" key="1">
    <source>
        <dbReference type="ARBA" id="ARBA00004496"/>
    </source>
</evidence>
<keyword evidence="14" id="KW-1185">Reference proteome</keyword>
<dbReference type="PANTHER" id="PTHR17490">
    <property type="entry name" value="SUA5"/>
    <property type="match status" value="1"/>
</dbReference>
<proteinExistence type="inferred from homology"/>
<dbReference type="EMBL" id="FZNS01000004">
    <property type="protein sequence ID" value="SNR61591.1"/>
    <property type="molecule type" value="Genomic_DNA"/>
</dbReference>